<dbReference type="Pfam" id="PF00027">
    <property type="entry name" value="cNMP_binding"/>
    <property type="match status" value="1"/>
</dbReference>
<organism evidence="2 3">
    <name type="scientific">Photobacterium frigidiphilum</name>
    <dbReference type="NCBI Taxonomy" id="264736"/>
    <lineage>
        <taxon>Bacteria</taxon>
        <taxon>Pseudomonadati</taxon>
        <taxon>Pseudomonadota</taxon>
        <taxon>Gammaproteobacteria</taxon>
        <taxon>Vibrionales</taxon>
        <taxon>Vibrionaceae</taxon>
        <taxon>Photobacterium</taxon>
    </lineage>
</organism>
<evidence type="ECO:0000313" key="3">
    <source>
        <dbReference type="Proteomes" id="UP000240987"/>
    </source>
</evidence>
<dbReference type="PROSITE" id="PS50042">
    <property type="entry name" value="CNMP_BINDING_3"/>
    <property type="match status" value="1"/>
</dbReference>
<accession>A0A2T3JK09</accession>
<dbReference type="Proteomes" id="UP000240987">
    <property type="component" value="Unassembled WGS sequence"/>
</dbReference>
<dbReference type="InterPro" id="IPR018490">
    <property type="entry name" value="cNMP-bd_dom_sf"/>
</dbReference>
<protein>
    <submittedName>
        <fullName evidence="2">Crp/Fnr family transcriptional regulator</fullName>
    </submittedName>
</protein>
<dbReference type="SUPFAM" id="SSF51206">
    <property type="entry name" value="cAMP-binding domain-like"/>
    <property type="match status" value="1"/>
</dbReference>
<dbReference type="InterPro" id="IPR014710">
    <property type="entry name" value="RmlC-like_jellyroll"/>
</dbReference>
<reference evidence="2 3" key="1">
    <citation type="submission" date="2018-01" db="EMBL/GenBank/DDBJ databases">
        <title>Whole genome sequencing of Histamine producing bacteria.</title>
        <authorList>
            <person name="Butler K."/>
        </authorList>
    </citation>
    <scope>NUCLEOTIDE SEQUENCE [LARGE SCALE GENOMIC DNA]</scope>
    <source>
        <strain evidence="2 3">JCM 12947</strain>
    </source>
</reference>
<gene>
    <name evidence="2" type="ORF">C9J12_07655</name>
</gene>
<keyword evidence="3" id="KW-1185">Reference proteome</keyword>
<dbReference type="CDD" id="cd00038">
    <property type="entry name" value="CAP_ED"/>
    <property type="match status" value="1"/>
</dbReference>
<evidence type="ECO:0000313" key="2">
    <source>
        <dbReference type="EMBL" id="PSU49364.1"/>
    </source>
</evidence>
<feature type="domain" description="Cyclic nucleotide-binding" evidence="1">
    <location>
        <begin position="24"/>
        <end position="87"/>
    </location>
</feature>
<proteinExistence type="predicted"/>
<dbReference type="Gene3D" id="2.60.120.10">
    <property type="entry name" value="Jelly Rolls"/>
    <property type="match status" value="1"/>
</dbReference>
<sequence>MKTLNQLATQGYELLCQLIEKHKLKTKQLQPGDYLLKQGQEITELYWVEMGQYTVGYTANNGRHFSLGLYFADNCLIGEIELLTDTPCQFDVCANEIITAKVVPIYLLTEMMQQTPELAIWLSQSLSMKYQGTMTTTLNRILHPLIYNIAWDIEQRYLEAKAQVNFTQVYKEAERFGCSERVYRRVVNQLLEMGLVEKLDNQLEVKSIDKLSDFLGS</sequence>
<comment type="caution">
    <text evidence="2">The sequence shown here is derived from an EMBL/GenBank/DDBJ whole genome shotgun (WGS) entry which is preliminary data.</text>
</comment>
<dbReference type="OrthoDB" id="7826327at2"/>
<dbReference type="InterPro" id="IPR000595">
    <property type="entry name" value="cNMP-bd_dom"/>
</dbReference>
<dbReference type="RefSeq" id="WP_107242162.1">
    <property type="nucleotide sequence ID" value="NZ_PYMJ01000006.1"/>
</dbReference>
<dbReference type="EMBL" id="PYMJ01000006">
    <property type="protein sequence ID" value="PSU49364.1"/>
    <property type="molecule type" value="Genomic_DNA"/>
</dbReference>
<evidence type="ECO:0000259" key="1">
    <source>
        <dbReference type="PROSITE" id="PS50042"/>
    </source>
</evidence>
<name>A0A2T3JK09_9GAMM</name>
<dbReference type="AlphaFoldDB" id="A0A2T3JK09"/>